<dbReference type="Proteomes" id="UP000681155">
    <property type="component" value="Chromosome"/>
</dbReference>
<keyword evidence="1" id="KW-0472">Membrane</keyword>
<evidence type="ECO:0000313" key="2">
    <source>
        <dbReference type="EMBL" id="QVW26867.1"/>
    </source>
</evidence>
<evidence type="ECO:0000313" key="3">
    <source>
        <dbReference type="Proteomes" id="UP000681155"/>
    </source>
</evidence>
<evidence type="ECO:0000256" key="1">
    <source>
        <dbReference type="SAM" id="Phobius"/>
    </source>
</evidence>
<dbReference type="EMBL" id="CP075566">
    <property type="protein sequence ID" value="QVW26867.1"/>
    <property type="molecule type" value="Genomic_DNA"/>
</dbReference>
<accession>A0ABX8F4N5</accession>
<gene>
    <name evidence="2" type="ORF">KJF94_11355</name>
</gene>
<evidence type="ECO:0008006" key="4">
    <source>
        <dbReference type="Google" id="ProtNLM"/>
    </source>
</evidence>
<keyword evidence="3" id="KW-1185">Reference proteome</keyword>
<proteinExistence type="predicted"/>
<organism evidence="2 3">
    <name type="scientific">Pseudomonas hormoni</name>
    <dbReference type="NCBI Taxonomy" id="3093767"/>
    <lineage>
        <taxon>Bacteria</taxon>
        <taxon>Pseudomonadati</taxon>
        <taxon>Pseudomonadota</taxon>
        <taxon>Gammaproteobacteria</taxon>
        <taxon>Pseudomonadales</taxon>
        <taxon>Pseudomonadaceae</taxon>
        <taxon>Pseudomonas</taxon>
    </lineage>
</organism>
<protein>
    <recommendedName>
        <fullName evidence="4">Glycine zipper domain-containing protein</fullName>
    </recommendedName>
</protein>
<sequence length="110" mass="10995">MVGLSLFSAGTTRADEVLSQTGDTTAGAAFGAGTGVLIGGAVGGPLGALIGAGLGLLGGREVQTASGLEERAYTVRSNTGEEQVVRSPREEFAIGQQVSVKGRRLHAVTP</sequence>
<reference evidence="2 3" key="1">
    <citation type="submission" date="2021-05" db="EMBL/GenBank/DDBJ databases">
        <title>Complete genome of the cytokinin-producing biocontrol strain Pseudomonas fluorescens G20-18.</title>
        <authorList>
            <person name="Nielsen T.K."/>
            <person name="Mekureyaw M.F."/>
            <person name="Hansen L.H."/>
            <person name="Nicolaisen M.H."/>
            <person name="Roitsch T.G."/>
            <person name="Hennessy R.C."/>
        </authorList>
    </citation>
    <scope>NUCLEOTIDE SEQUENCE [LARGE SCALE GENOMIC DNA]</scope>
    <source>
        <strain evidence="2 3">G20-18</strain>
    </source>
</reference>
<feature type="transmembrane region" description="Helical" evidence="1">
    <location>
        <begin position="30"/>
        <end position="57"/>
    </location>
</feature>
<keyword evidence="1" id="KW-1133">Transmembrane helix</keyword>
<keyword evidence="1" id="KW-0812">Transmembrane</keyword>
<name>A0ABX8F4N5_9PSED</name>